<reference evidence="10 11" key="1">
    <citation type="submission" date="2019-03" db="EMBL/GenBank/DDBJ databases">
        <title>Genomic Encyclopedia of Type Strains, Phase IV (KMG-IV): sequencing the most valuable type-strain genomes for metagenomic binning, comparative biology and taxonomic classification.</title>
        <authorList>
            <person name="Goeker M."/>
        </authorList>
    </citation>
    <scope>NUCLEOTIDE SEQUENCE [LARGE SCALE GENOMIC DNA]</scope>
    <source>
        <strain evidence="10 11">DSM 11170</strain>
    </source>
</reference>
<comment type="similarity">
    <text evidence="2 6">Belongs to the acyl-CoA dehydrogenase family.</text>
</comment>
<dbReference type="GO" id="GO:0003995">
    <property type="term" value="F:acyl-CoA dehydrogenase activity"/>
    <property type="evidence" value="ECO:0007669"/>
    <property type="project" value="InterPro"/>
</dbReference>
<dbReference type="InterPro" id="IPR046373">
    <property type="entry name" value="Acyl-CoA_Oxase/DH_mid-dom_sf"/>
</dbReference>
<dbReference type="Pfam" id="PF02770">
    <property type="entry name" value="Acyl-CoA_dh_M"/>
    <property type="match status" value="1"/>
</dbReference>
<evidence type="ECO:0000256" key="5">
    <source>
        <dbReference type="ARBA" id="ARBA00023002"/>
    </source>
</evidence>
<dbReference type="InterPro" id="IPR037069">
    <property type="entry name" value="AcylCoA_DH/ox_N_sf"/>
</dbReference>
<feature type="domain" description="Acyl-CoA dehydrogenase/oxidase C-terminal" evidence="7">
    <location>
        <begin position="229"/>
        <end position="377"/>
    </location>
</feature>
<sequence>MNLLLTEEQLALRDLAHDFAAHEIRPYAPDWDEKESFPRSELAQKAVEVGLWNIAVPEAHGGTDIDAVSTCLINEELAWGCAGIATSIGGNSLGSYPLLIAGTDEQKERFLRPQVEAGAMAAFALTEPNAGSDVASLATTAHREGDEYVLQGRKCFITNGDLADVYVVFAATDRSQGAKGLSTFVVERGTAGLSTGKKEKKMGIRASNTTEVILEEVRVPAANRLGAEGDGFKLAMKTLDISRPSVAAMAVGVARAAYETALHYAKERVQFGKPIASFQAIQTILADMAMAIETARLLTLKAAMLKDQGLPYTLESAMCKAYATDVAMKVTTDAVQVLGGYGYSREYPVEKWMRDAKILQIYEGTNQIQRLVIANQILR</sequence>
<evidence type="ECO:0000256" key="6">
    <source>
        <dbReference type="RuleBase" id="RU362125"/>
    </source>
</evidence>
<feature type="domain" description="Acyl-CoA oxidase/dehydrogenase middle" evidence="8">
    <location>
        <begin position="122"/>
        <end position="217"/>
    </location>
</feature>
<organism evidence="10 11">
    <name type="scientific">Heliophilum fasciatum</name>
    <dbReference type="NCBI Taxonomy" id="35700"/>
    <lineage>
        <taxon>Bacteria</taxon>
        <taxon>Bacillati</taxon>
        <taxon>Bacillota</taxon>
        <taxon>Clostridia</taxon>
        <taxon>Eubacteriales</taxon>
        <taxon>Heliobacteriaceae</taxon>
        <taxon>Heliophilum</taxon>
    </lineage>
</organism>
<dbReference type="InterPro" id="IPR009100">
    <property type="entry name" value="AcylCoA_DH/oxidase_NM_dom_sf"/>
</dbReference>
<name>A0A4R2RLZ7_9FIRM</name>
<keyword evidence="5 6" id="KW-0560">Oxidoreductase</keyword>
<dbReference type="PANTHER" id="PTHR43884:SF12">
    <property type="entry name" value="ISOVALERYL-COA DEHYDROGENASE, MITOCHONDRIAL-RELATED"/>
    <property type="match status" value="1"/>
</dbReference>
<dbReference type="SUPFAM" id="SSF47203">
    <property type="entry name" value="Acyl-CoA dehydrogenase C-terminal domain-like"/>
    <property type="match status" value="1"/>
</dbReference>
<evidence type="ECO:0000259" key="8">
    <source>
        <dbReference type="Pfam" id="PF02770"/>
    </source>
</evidence>
<evidence type="ECO:0000259" key="7">
    <source>
        <dbReference type="Pfam" id="PF00441"/>
    </source>
</evidence>
<dbReference type="FunFam" id="2.40.110.10:FF:000001">
    <property type="entry name" value="Acyl-CoA dehydrogenase, mitochondrial"/>
    <property type="match status" value="1"/>
</dbReference>
<dbReference type="InterPro" id="IPR009075">
    <property type="entry name" value="AcylCo_DH/oxidase_C"/>
</dbReference>
<dbReference type="Pfam" id="PF02771">
    <property type="entry name" value="Acyl-CoA_dh_N"/>
    <property type="match status" value="1"/>
</dbReference>
<dbReference type="Gene3D" id="1.20.140.10">
    <property type="entry name" value="Butyryl-CoA Dehydrogenase, subunit A, domain 3"/>
    <property type="match status" value="1"/>
</dbReference>
<dbReference type="SUPFAM" id="SSF56645">
    <property type="entry name" value="Acyl-CoA dehydrogenase NM domain-like"/>
    <property type="match status" value="1"/>
</dbReference>
<evidence type="ECO:0000256" key="2">
    <source>
        <dbReference type="ARBA" id="ARBA00009347"/>
    </source>
</evidence>
<dbReference type="AlphaFoldDB" id="A0A4R2RLZ7"/>
<dbReference type="InterPro" id="IPR013786">
    <property type="entry name" value="AcylCoA_DH/ox_N"/>
</dbReference>
<dbReference type="InterPro" id="IPR006089">
    <property type="entry name" value="Acyl-CoA_DH_CS"/>
</dbReference>
<protein>
    <submittedName>
        <fullName evidence="10">Butyryl-CoA dehydrogenase/acyl-CoA dehydrogenase</fullName>
    </submittedName>
</protein>
<dbReference type="Proteomes" id="UP000294813">
    <property type="component" value="Unassembled WGS sequence"/>
</dbReference>
<keyword evidence="3 6" id="KW-0285">Flavoprotein</keyword>
<dbReference type="GO" id="GO:0050660">
    <property type="term" value="F:flavin adenine dinucleotide binding"/>
    <property type="evidence" value="ECO:0007669"/>
    <property type="project" value="InterPro"/>
</dbReference>
<dbReference type="OrthoDB" id="9802447at2"/>
<dbReference type="PANTHER" id="PTHR43884">
    <property type="entry name" value="ACYL-COA DEHYDROGENASE"/>
    <property type="match status" value="1"/>
</dbReference>
<gene>
    <name evidence="10" type="ORF">EDD73_11344</name>
</gene>
<dbReference type="RefSeq" id="WP_131919345.1">
    <property type="nucleotide sequence ID" value="NZ_JAOQNU010000012.1"/>
</dbReference>
<evidence type="ECO:0000259" key="9">
    <source>
        <dbReference type="Pfam" id="PF02771"/>
    </source>
</evidence>
<keyword evidence="4 6" id="KW-0274">FAD</keyword>
<feature type="domain" description="Acyl-CoA dehydrogenase/oxidase N-terminal" evidence="9">
    <location>
        <begin position="6"/>
        <end position="114"/>
    </location>
</feature>
<evidence type="ECO:0000313" key="11">
    <source>
        <dbReference type="Proteomes" id="UP000294813"/>
    </source>
</evidence>
<dbReference type="Gene3D" id="1.10.540.10">
    <property type="entry name" value="Acyl-CoA dehydrogenase/oxidase, N-terminal domain"/>
    <property type="match status" value="1"/>
</dbReference>
<dbReference type="PROSITE" id="PS00072">
    <property type="entry name" value="ACYL_COA_DH_1"/>
    <property type="match status" value="1"/>
</dbReference>
<accession>A0A4R2RLZ7</accession>
<evidence type="ECO:0000256" key="3">
    <source>
        <dbReference type="ARBA" id="ARBA00022630"/>
    </source>
</evidence>
<comment type="caution">
    <text evidence="10">The sequence shown here is derived from an EMBL/GenBank/DDBJ whole genome shotgun (WGS) entry which is preliminary data.</text>
</comment>
<dbReference type="PROSITE" id="PS00073">
    <property type="entry name" value="ACYL_COA_DH_2"/>
    <property type="match status" value="1"/>
</dbReference>
<evidence type="ECO:0000256" key="4">
    <source>
        <dbReference type="ARBA" id="ARBA00022827"/>
    </source>
</evidence>
<dbReference type="EMBL" id="SLXT01000013">
    <property type="protein sequence ID" value="TCP63994.1"/>
    <property type="molecule type" value="Genomic_DNA"/>
</dbReference>
<dbReference type="InterPro" id="IPR006091">
    <property type="entry name" value="Acyl-CoA_Oxase/DH_mid-dom"/>
</dbReference>
<evidence type="ECO:0000313" key="10">
    <source>
        <dbReference type="EMBL" id="TCP63994.1"/>
    </source>
</evidence>
<dbReference type="InterPro" id="IPR036250">
    <property type="entry name" value="AcylCo_DH-like_C"/>
</dbReference>
<comment type="cofactor">
    <cofactor evidence="1 6">
        <name>FAD</name>
        <dbReference type="ChEBI" id="CHEBI:57692"/>
    </cofactor>
</comment>
<dbReference type="Pfam" id="PF00441">
    <property type="entry name" value="Acyl-CoA_dh_1"/>
    <property type="match status" value="1"/>
</dbReference>
<dbReference type="Gene3D" id="2.40.110.10">
    <property type="entry name" value="Butyryl-CoA Dehydrogenase, subunit A, domain 2"/>
    <property type="match status" value="1"/>
</dbReference>
<dbReference type="PIRSF" id="PIRSF016578">
    <property type="entry name" value="HsaA"/>
    <property type="match status" value="1"/>
</dbReference>
<dbReference type="FunFam" id="1.20.140.10:FF:000004">
    <property type="entry name" value="Acyl-CoA dehydrogenase FadE25"/>
    <property type="match status" value="1"/>
</dbReference>
<proteinExistence type="inferred from homology"/>
<keyword evidence="11" id="KW-1185">Reference proteome</keyword>
<evidence type="ECO:0000256" key="1">
    <source>
        <dbReference type="ARBA" id="ARBA00001974"/>
    </source>
</evidence>